<dbReference type="EMBL" id="CM047899">
    <property type="protein sequence ID" value="KAJ0101836.1"/>
    <property type="molecule type" value="Genomic_DNA"/>
</dbReference>
<accession>A0ACC1BS33</accession>
<sequence>MASPSKTALVFVLVITVFYIPSLEGRKVLSLETIKVPNLEDNLVLSALAKGTTTPPCGKFDNKLATNGRLITKDISQDDEGDLDSSVPSPGIGNYP</sequence>
<protein>
    <submittedName>
        <fullName evidence="1">Uncharacterized protein</fullName>
    </submittedName>
</protein>
<evidence type="ECO:0000313" key="1">
    <source>
        <dbReference type="EMBL" id="KAJ0101836.1"/>
    </source>
</evidence>
<dbReference type="Proteomes" id="UP001164250">
    <property type="component" value="Chromosome 3"/>
</dbReference>
<name>A0ACC1BS33_9ROSI</name>
<reference evidence="2" key="1">
    <citation type="journal article" date="2023" name="G3 (Bethesda)">
        <title>Genome assembly and association tests identify interacting loci associated with vigor, precocity, and sex in interspecific pistachio rootstocks.</title>
        <authorList>
            <person name="Palmer W."/>
            <person name="Jacygrad E."/>
            <person name="Sagayaradj S."/>
            <person name="Cavanaugh K."/>
            <person name="Han R."/>
            <person name="Bertier L."/>
            <person name="Beede B."/>
            <person name="Kafkas S."/>
            <person name="Golino D."/>
            <person name="Preece J."/>
            <person name="Michelmore R."/>
        </authorList>
    </citation>
    <scope>NUCLEOTIDE SEQUENCE [LARGE SCALE GENOMIC DNA]</scope>
</reference>
<evidence type="ECO:0000313" key="2">
    <source>
        <dbReference type="Proteomes" id="UP001164250"/>
    </source>
</evidence>
<gene>
    <name evidence="1" type="ORF">Patl1_04885</name>
</gene>
<comment type="caution">
    <text evidence="1">The sequence shown here is derived from an EMBL/GenBank/DDBJ whole genome shotgun (WGS) entry which is preliminary data.</text>
</comment>
<proteinExistence type="predicted"/>
<organism evidence="1 2">
    <name type="scientific">Pistacia atlantica</name>
    <dbReference type="NCBI Taxonomy" id="434234"/>
    <lineage>
        <taxon>Eukaryota</taxon>
        <taxon>Viridiplantae</taxon>
        <taxon>Streptophyta</taxon>
        <taxon>Embryophyta</taxon>
        <taxon>Tracheophyta</taxon>
        <taxon>Spermatophyta</taxon>
        <taxon>Magnoliopsida</taxon>
        <taxon>eudicotyledons</taxon>
        <taxon>Gunneridae</taxon>
        <taxon>Pentapetalae</taxon>
        <taxon>rosids</taxon>
        <taxon>malvids</taxon>
        <taxon>Sapindales</taxon>
        <taxon>Anacardiaceae</taxon>
        <taxon>Pistacia</taxon>
    </lineage>
</organism>
<keyword evidence="2" id="KW-1185">Reference proteome</keyword>